<dbReference type="InterPro" id="IPR001296">
    <property type="entry name" value="Glyco_trans_1"/>
</dbReference>
<feature type="domain" description="Glycosyl transferase family 1" evidence="1">
    <location>
        <begin position="179"/>
        <end position="340"/>
    </location>
</feature>
<dbReference type="PANTHER" id="PTHR12526:SF630">
    <property type="entry name" value="GLYCOSYLTRANSFERASE"/>
    <property type="match status" value="1"/>
</dbReference>
<organism evidence="3 4">
    <name type="scientific">Kluyvera georgiana ATCC 51603</name>
    <dbReference type="NCBI Taxonomy" id="1354264"/>
    <lineage>
        <taxon>Bacteria</taxon>
        <taxon>Pseudomonadati</taxon>
        <taxon>Pseudomonadota</taxon>
        <taxon>Gammaproteobacteria</taxon>
        <taxon>Enterobacterales</taxon>
        <taxon>Enterobacteriaceae</taxon>
        <taxon>Kluyvera</taxon>
    </lineage>
</organism>
<keyword evidence="3" id="KW-0808">Transferase</keyword>
<comment type="caution">
    <text evidence="3">The sequence shown here is derived from an EMBL/GenBank/DDBJ whole genome shotgun (WGS) entry which is preliminary data.</text>
</comment>
<feature type="domain" description="Glycosyltransferase subfamily 4-like N-terminal" evidence="2">
    <location>
        <begin position="15"/>
        <end position="170"/>
    </location>
</feature>
<evidence type="ECO:0000313" key="4">
    <source>
        <dbReference type="Proteomes" id="UP000078386"/>
    </source>
</evidence>
<dbReference type="GO" id="GO:1901135">
    <property type="term" value="P:carbohydrate derivative metabolic process"/>
    <property type="evidence" value="ECO:0007669"/>
    <property type="project" value="UniProtKB-ARBA"/>
</dbReference>
<proteinExistence type="predicted"/>
<reference evidence="3 4" key="1">
    <citation type="submission" date="2016-04" db="EMBL/GenBank/DDBJ databases">
        <title>ATOL: Assembling a taxonomically balanced genome-scale reconstruction of the evolutionary history of the Enterobacteriaceae.</title>
        <authorList>
            <person name="Plunkett G.III."/>
            <person name="Neeno-Eckwall E.C."/>
            <person name="Glasner J.D."/>
            <person name="Perna N.T."/>
        </authorList>
    </citation>
    <scope>NUCLEOTIDE SEQUENCE [LARGE SCALE GENOMIC DNA]</scope>
    <source>
        <strain evidence="3 4">ATCC 51603</strain>
    </source>
</reference>
<dbReference type="RefSeq" id="WP_064544362.1">
    <property type="nucleotide sequence ID" value="NZ_LXEU01000039.1"/>
</dbReference>
<evidence type="ECO:0000313" key="3">
    <source>
        <dbReference type="EMBL" id="OAT54113.1"/>
    </source>
</evidence>
<dbReference type="Pfam" id="PF13439">
    <property type="entry name" value="Glyco_transf_4"/>
    <property type="match status" value="1"/>
</dbReference>
<dbReference type="PATRIC" id="fig|1354264.4.peg.1795"/>
<evidence type="ECO:0000259" key="2">
    <source>
        <dbReference type="Pfam" id="PF13439"/>
    </source>
</evidence>
<gene>
    <name evidence="3" type="ORF">M989_01725</name>
</gene>
<dbReference type="CDD" id="cd03820">
    <property type="entry name" value="GT4_AmsD-like"/>
    <property type="match status" value="1"/>
</dbReference>
<dbReference type="SUPFAM" id="SSF53756">
    <property type="entry name" value="UDP-Glycosyltransferase/glycogen phosphorylase"/>
    <property type="match status" value="1"/>
</dbReference>
<dbReference type="GO" id="GO:0016757">
    <property type="term" value="F:glycosyltransferase activity"/>
    <property type="evidence" value="ECO:0007669"/>
    <property type="project" value="UniProtKB-KW"/>
</dbReference>
<keyword evidence="3" id="KW-0328">Glycosyltransferase</keyword>
<dbReference type="PANTHER" id="PTHR12526">
    <property type="entry name" value="GLYCOSYLTRANSFERASE"/>
    <property type="match status" value="1"/>
</dbReference>
<sequence length="361" mass="40776">MKKICFFVGDMSRSGGTERVTSIIANYLSSHSFEISILSLQLGKSSFFPLKKEIRLDSLFDSMGRGVNRYPSTIFKLRQYIKKNKIDVVVCVDTLLSLYTIPALLFLNVRNVSWEHFNFNNNLGKKSRTISRFASALFSDDIVALTRQDMYLWKKNTIMRANITQIYNPVSFKLSETIVGSGNVVIAVGNLTHVKGYDMLIAAWAKVCKVHTDWVLRIVGSGEEALALYQLCSDFNISNSVEFVPATKHIDFYYKNASILALTSRFEGFPMVLLEAQEYGLPVVAFNCMTGPSELIIDSSTGWLVEEGNIELFSESLNSAINMIKTEPSKHKRMIDNAKRNSKRFSIDKIGPEWIDFISSE</sequence>
<dbReference type="Gene3D" id="3.40.50.2000">
    <property type="entry name" value="Glycogen Phosphorylase B"/>
    <property type="match status" value="2"/>
</dbReference>
<dbReference type="InterPro" id="IPR028098">
    <property type="entry name" value="Glyco_trans_4-like_N"/>
</dbReference>
<evidence type="ECO:0000259" key="1">
    <source>
        <dbReference type="Pfam" id="PF00534"/>
    </source>
</evidence>
<dbReference type="EC" id="2.4.1.-" evidence="3"/>
<dbReference type="Pfam" id="PF00534">
    <property type="entry name" value="Glycos_transf_1"/>
    <property type="match status" value="1"/>
</dbReference>
<dbReference type="AlphaFoldDB" id="A0A1B7K1S4"/>
<dbReference type="Proteomes" id="UP000078386">
    <property type="component" value="Unassembled WGS sequence"/>
</dbReference>
<keyword evidence="4" id="KW-1185">Reference proteome</keyword>
<protein>
    <submittedName>
        <fullName evidence="3">Glycosyltransferase</fullName>
        <ecNumber evidence="3">2.4.1.-</ecNumber>
    </submittedName>
</protein>
<accession>A0A1B7K1S4</accession>
<dbReference type="EMBL" id="LXEU01000039">
    <property type="protein sequence ID" value="OAT54113.1"/>
    <property type="molecule type" value="Genomic_DNA"/>
</dbReference>
<name>A0A1B7K1S4_9ENTR</name>